<name>A0AAW0ATR3_9AGAR</name>
<sequence length="63" mass="6882">MSDGDLDPDTVPITQDTALKHPRVEAGAVSWLSSNLIDTSNPQKQQRMPRDKGHDQDSHGDTA</sequence>
<reference evidence="2 3" key="1">
    <citation type="submission" date="2024-01" db="EMBL/GenBank/DDBJ databases">
        <title>A draft genome for a cacao thread blight-causing isolate of Paramarasmius palmivorus.</title>
        <authorList>
            <person name="Baruah I.K."/>
            <person name="Bukari Y."/>
            <person name="Amoako-Attah I."/>
            <person name="Meinhardt L.W."/>
            <person name="Bailey B.A."/>
            <person name="Cohen S.P."/>
        </authorList>
    </citation>
    <scope>NUCLEOTIDE SEQUENCE [LARGE SCALE GENOMIC DNA]</scope>
    <source>
        <strain evidence="2 3">GH-12</strain>
    </source>
</reference>
<accession>A0AAW0ATR3</accession>
<organism evidence="2 3">
    <name type="scientific">Paramarasmius palmivorus</name>
    <dbReference type="NCBI Taxonomy" id="297713"/>
    <lineage>
        <taxon>Eukaryota</taxon>
        <taxon>Fungi</taxon>
        <taxon>Dikarya</taxon>
        <taxon>Basidiomycota</taxon>
        <taxon>Agaricomycotina</taxon>
        <taxon>Agaricomycetes</taxon>
        <taxon>Agaricomycetidae</taxon>
        <taxon>Agaricales</taxon>
        <taxon>Marasmiineae</taxon>
        <taxon>Marasmiaceae</taxon>
        <taxon>Paramarasmius</taxon>
    </lineage>
</organism>
<proteinExistence type="predicted"/>
<protein>
    <submittedName>
        <fullName evidence="2">Uncharacterized protein</fullName>
    </submittedName>
</protein>
<dbReference type="EMBL" id="JAYKXP010000295">
    <property type="protein sequence ID" value="KAK7016201.1"/>
    <property type="molecule type" value="Genomic_DNA"/>
</dbReference>
<dbReference type="AlphaFoldDB" id="A0AAW0ATR3"/>
<feature type="region of interest" description="Disordered" evidence="1">
    <location>
        <begin position="1"/>
        <end position="21"/>
    </location>
</feature>
<feature type="compositionally biased region" description="Basic and acidic residues" evidence="1">
    <location>
        <begin position="48"/>
        <end position="63"/>
    </location>
</feature>
<gene>
    <name evidence="2" type="ORF">VNI00_018966</name>
</gene>
<feature type="compositionally biased region" description="Polar residues" evidence="1">
    <location>
        <begin position="34"/>
        <end position="46"/>
    </location>
</feature>
<evidence type="ECO:0000256" key="1">
    <source>
        <dbReference type="SAM" id="MobiDB-lite"/>
    </source>
</evidence>
<feature type="region of interest" description="Disordered" evidence="1">
    <location>
        <begin position="34"/>
        <end position="63"/>
    </location>
</feature>
<dbReference type="Proteomes" id="UP001383192">
    <property type="component" value="Unassembled WGS sequence"/>
</dbReference>
<keyword evidence="3" id="KW-1185">Reference proteome</keyword>
<evidence type="ECO:0000313" key="3">
    <source>
        <dbReference type="Proteomes" id="UP001383192"/>
    </source>
</evidence>
<evidence type="ECO:0000313" key="2">
    <source>
        <dbReference type="EMBL" id="KAK7016201.1"/>
    </source>
</evidence>
<comment type="caution">
    <text evidence="2">The sequence shown here is derived from an EMBL/GenBank/DDBJ whole genome shotgun (WGS) entry which is preliminary data.</text>
</comment>